<evidence type="ECO:0000313" key="2">
    <source>
        <dbReference type="Proteomes" id="UP000824540"/>
    </source>
</evidence>
<gene>
    <name evidence="1" type="ORF">JZ751_002760</name>
</gene>
<dbReference type="Proteomes" id="UP000824540">
    <property type="component" value="Unassembled WGS sequence"/>
</dbReference>
<keyword evidence="2" id="KW-1185">Reference proteome</keyword>
<protein>
    <submittedName>
        <fullName evidence="1">Uncharacterized protein</fullName>
    </submittedName>
</protein>
<sequence>MAVLSQGLNLCKVDQPVKDGALTAVLGKRVVMNPIMGGASATWACRSESFHTVPQCCFFSNPALITLKTVFGVSLRNQYKAGSRCGPGPLHLPSLAVNCSVYLPGLRAMFPLHIHTHPGPAWAVRLQRYK</sequence>
<comment type="caution">
    <text evidence="1">The sequence shown here is derived from an EMBL/GenBank/DDBJ whole genome shotgun (WGS) entry which is preliminary data.</text>
</comment>
<dbReference type="EMBL" id="JAFBMS010000102">
    <property type="protein sequence ID" value="KAG9336413.1"/>
    <property type="molecule type" value="Genomic_DNA"/>
</dbReference>
<organism evidence="1 2">
    <name type="scientific">Albula glossodonta</name>
    <name type="common">roundjaw bonefish</name>
    <dbReference type="NCBI Taxonomy" id="121402"/>
    <lineage>
        <taxon>Eukaryota</taxon>
        <taxon>Metazoa</taxon>
        <taxon>Chordata</taxon>
        <taxon>Craniata</taxon>
        <taxon>Vertebrata</taxon>
        <taxon>Euteleostomi</taxon>
        <taxon>Actinopterygii</taxon>
        <taxon>Neopterygii</taxon>
        <taxon>Teleostei</taxon>
        <taxon>Albuliformes</taxon>
        <taxon>Albulidae</taxon>
        <taxon>Albula</taxon>
    </lineage>
</organism>
<dbReference type="AlphaFoldDB" id="A0A8T2N7U1"/>
<reference evidence="1" key="1">
    <citation type="thesis" date="2021" institute="BYU ScholarsArchive" country="Provo, UT, USA">
        <title>Applications of and Algorithms for Genome Assembly and Genomic Analyses with an Emphasis on Marine Teleosts.</title>
        <authorList>
            <person name="Pickett B.D."/>
        </authorList>
    </citation>
    <scope>NUCLEOTIDE SEQUENCE</scope>
    <source>
        <strain evidence="1">HI-2016</strain>
    </source>
</reference>
<accession>A0A8T2N7U1</accession>
<evidence type="ECO:0000313" key="1">
    <source>
        <dbReference type="EMBL" id="KAG9336413.1"/>
    </source>
</evidence>
<proteinExistence type="predicted"/>
<name>A0A8T2N7U1_9TELE</name>